<dbReference type="Pfam" id="PF13557">
    <property type="entry name" value="Phenol_MetA_deg"/>
    <property type="match status" value="1"/>
</dbReference>
<dbReference type="EMBL" id="JACEZS010000005">
    <property type="protein sequence ID" value="MBA5605251.1"/>
    <property type="molecule type" value="Genomic_DNA"/>
</dbReference>
<evidence type="ECO:0000313" key="2">
    <source>
        <dbReference type="EMBL" id="MBA5605251.1"/>
    </source>
</evidence>
<accession>A0A7W2EFY4</accession>
<feature type="signal peptide" evidence="1">
    <location>
        <begin position="1"/>
        <end position="29"/>
    </location>
</feature>
<evidence type="ECO:0000256" key="1">
    <source>
        <dbReference type="SAM" id="SignalP"/>
    </source>
</evidence>
<dbReference type="InterPro" id="IPR025737">
    <property type="entry name" value="FApF"/>
</dbReference>
<dbReference type="AlphaFoldDB" id="A0A7W2EFY4"/>
<proteinExistence type="predicted"/>
<sequence>MIARTTPFARHALAGAIASALLLAMPAHAQQTTPSDATTKPADAAAVREALAKKEGEGDQSKLLKETLTSVDKQYTLIRHNQFQFSYDLTYSYIGQEKIVTDLAGGGVSLFSIENTSSHTITNTFSADYGLRDNLTGNVTLPVLSRYSDSGSASGVSNSLGDISVGGRFQPFEAKRDAPGMTLTGNVRLPTGRSPFKIIAGSGQATGSGVTAFSAGLNLNRIVDPVALFGSINGTLSLPAAHLYQVNGTRILTKVQPGASVGFGMGFAYALSYDISTTMSFQEAISAGSKLHFADGLVAKTTMQTSAILNMGLGYKVSPKTTVNLSVGIGLTADSPNITVGMNLPLSF</sequence>
<reference evidence="2 3" key="1">
    <citation type="submission" date="2020-07" db="EMBL/GenBank/DDBJ databases">
        <title>Novel species isolated from subtropical streams in China.</title>
        <authorList>
            <person name="Lu H."/>
        </authorList>
    </citation>
    <scope>NUCLEOTIDE SEQUENCE [LARGE SCALE GENOMIC DNA]</scope>
    <source>
        <strain evidence="2 3">FT3S</strain>
    </source>
</reference>
<feature type="chain" id="PRO_5030846123" evidence="1">
    <location>
        <begin position="30"/>
        <end position="348"/>
    </location>
</feature>
<gene>
    <name evidence="2" type="ORF">H3H36_07760</name>
</gene>
<comment type="caution">
    <text evidence="2">The sequence shown here is derived from an EMBL/GenBank/DDBJ whole genome shotgun (WGS) entry which is preliminary data.</text>
</comment>
<keyword evidence="1" id="KW-0732">Signal</keyword>
<name>A0A7W2EFY4_9BURK</name>
<keyword evidence="3" id="KW-1185">Reference proteome</keyword>
<dbReference type="Proteomes" id="UP000566711">
    <property type="component" value="Unassembled WGS sequence"/>
</dbReference>
<dbReference type="RefSeq" id="WP_182215972.1">
    <property type="nucleotide sequence ID" value="NZ_JACEZS010000005.1"/>
</dbReference>
<evidence type="ECO:0000313" key="3">
    <source>
        <dbReference type="Proteomes" id="UP000566711"/>
    </source>
</evidence>
<protein>
    <submittedName>
        <fullName evidence="2">Transporter</fullName>
    </submittedName>
</protein>
<organism evidence="2 3">
    <name type="scientific">Rugamonas fusca</name>
    <dbReference type="NCBI Taxonomy" id="2758568"/>
    <lineage>
        <taxon>Bacteria</taxon>
        <taxon>Pseudomonadati</taxon>
        <taxon>Pseudomonadota</taxon>
        <taxon>Betaproteobacteria</taxon>
        <taxon>Burkholderiales</taxon>
        <taxon>Oxalobacteraceae</taxon>
        <taxon>Telluria group</taxon>
        <taxon>Rugamonas</taxon>
    </lineage>
</organism>